<dbReference type="Gene3D" id="1.20.1440.60">
    <property type="entry name" value="23S rRNA-intervening sequence"/>
    <property type="match status" value="1"/>
</dbReference>
<keyword evidence="1" id="KW-0812">Transmembrane</keyword>
<dbReference type="InterPro" id="IPR036583">
    <property type="entry name" value="23S_rRNA_IVS_sf"/>
</dbReference>
<keyword evidence="1" id="KW-0472">Membrane</keyword>
<dbReference type="CDD" id="cd16377">
    <property type="entry name" value="23S_rRNA_IVP_like"/>
    <property type="match status" value="1"/>
</dbReference>
<dbReference type="SUPFAM" id="SSF158446">
    <property type="entry name" value="IVS-encoded protein-like"/>
    <property type="match status" value="1"/>
</dbReference>
<dbReference type="PANTHER" id="PTHR38471">
    <property type="entry name" value="FOUR HELIX BUNDLE PROTEIN"/>
    <property type="match status" value="1"/>
</dbReference>
<dbReference type="PANTHER" id="PTHR38471:SF2">
    <property type="entry name" value="FOUR HELIX BUNDLE PROTEIN"/>
    <property type="match status" value="1"/>
</dbReference>
<dbReference type="Pfam" id="PF05635">
    <property type="entry name" value="23S_rRNA_IVP"/>
    <property type="match status" value="1"/>
</dbReference>
<evidence type="ECO:0000313" key="2">
    <source>
        <dbReference type="EMBL" id="GAH57074.1"/>
    </source>
</evidence>
<evidence type="ECO:0000256" key="1">
    <source>
        <dbReference type="SAM" id="Phobius"/>
    </source>
</evidence>
<sequence>MEKIMKIKSYKDLNIWKRSIVVVKDIYKITKNFPKEEIYGLTSQLRKSAVSIPSNIAEGFARFYNKEYRKFLFISLGSCAELSTQIIIALRLGYLESKEADRLLNKIDEISKMTMSLIKRLNILSND</sequence>
<keyword evidence="1" id="KW-1133">Transmembrane helix</keyword>
<feature type="transmembrane region" description="Helical" evidence="1">
    <location>
        <begin position="71"/>
        <end position="94"/>
    </location>
</feature>
<accession>X1HTC7</accession>
<proteinExistence type="predicted"/>
<dbReference type="EMBL" id="BARU01018487">
    <property type="protein sequence ID" value="GAH57074.1"/>
    <property type="molecule type" value="Genomic_DNA"/>
</dbReference>
<protein>
    <recommendedName>
        <fullName evidence="3">Four helix bundle protein</fullName>
    </recommendedName>
</protein>
<comment type="caution">
    <text evidence="2">The sequence shown here is derived from an EMBL/GenBank/DDBJ whole genome shotgun (WGS) entry which is preliminary data.</text>
</comment>
<dbReference type="NCBIfam" id="NF008911">
    <property type="entry name" value="PRK12275.1-2"/>
    <property type="match status" value="1"/>
</dbReference>
<reference evidence="2" key="1">
    <citation type="journal article" date="2014" name="Front. Microbiol.">
        <title>High frequency of phylogenetically diverse reductive dehalogenase-homologous genes in deep subseafloor sedimentary metagenomes.</title>
        <authorList>
            <person name="Kawai M."/>
            <person name="Futagami T."/>
            <person name="Toyoda A."/>
            <person name="Takaki Y."/>
            <person name="Nishi S."/>
            <person name="Hori S."/>
            <person name="Arai W."/>
            <person name="Tsubouchi T."/>
            <person name="Morono Y."/>
            <person name="Uchiyama I."/>
            <person name="Ito T."/>
            <person name="Fujiyama A."/>
            <person name="Inagaki F."/>
            <person name="Takami H."/>
        </authorList>
    </citation>
    <scope>NUCLEOTIDE SEQUENCE</scope>
    <source>
        <strain evidence="2">Expedition CK06-06</strain>
    </source>
</reference>
<dbReference type="AlphaFoldDB" id="X1HTC7"/>
<gene>
    <name evidence="2" type="ORF">S03H2_30557</name>
</gene>
<dbReference type="NCBIfam" id="TIGR02436">
    <property type="entry name" value="four helix bundle protein"/>
    <property type="match status" value="1"/>
</dbReference>
<organism evidence="2">
    <name type="scientific">marine sediment metagenome</name>
    <dbReference type="NCBI Taxonomy" id="412755"/>
    <lineage>
        <taxon>unclassified sequences</taxon>
        <taxon>metagenomes</taxon>
        <taxon>ecological metagenomes</taxon>
    </lineage>
</organism>
<evidence type="ECO:0008006" key="3">
    <source>
        <dbReference type="Google" id="ProtNLM"/>
    </source>
</evidence>
<dbReference type="InterPro" id="IPR012657">
    <property type="entry name" value="23S_rRNA-intervening_sequence"/>
</dbReference>
<name>X1HTC7_9ZZZZ</name>